<proteinExistence type="evidence at transcript level"/>
<dbReference type="PANTHER" id="PTHR21266:SF19">
    <property type="entry name" value="CHLOROPHYLLIDE A OXYGENASE, CHLOROPLASTIC"/>
    <property type="match status" value="1"/>
</dbReference>
<dbReference type="InterPro" id="IPR050584">
    <property type="entry name" value="Cholesterol_7-desaturase"/>
</dbReference>
<keyword evidence="1" id="KW-0809">Transit peptide</keyword>
<feature type="non-terminal residue" evidence="3">
    <location>
        <position position="1"/>
    </location>
</feature>
<dbReference type="Pfam" id="PF08417">
    <property type="entry name" value="PaO"/>
    <property type="match status" value="1"/>
</dbReference>
<dbReference type="PANTHER" id="PTHR21266">
    <property type="entry name" value="IRON-SULFUR DOMAIN CONTAINING PROTEIN"/>
    <property type="match status" value="1"/>
</dbReference>
<reference evidence="3" key="1">
    <citation type="submission" date="2008-08" db="EMBL/GenBank/DDBJ databases">
        <title>Variations and Phylogenetic Relationships of Chlorophyllide a Oxygenase in Green Plants.</title>
        <authorList>
            <person name="Chikuni T."/>
            <person name="Sakaguchi M."/>
            <person name="Nakayama T."/>
            <person name="Inouye I."/>
        </authorList>
    </citation>
    <scope>NUCLEOTIDE SEQUENCE</scope>
    <source>
        <strain evidence="3">MBIC10521</strain>
    </source>
</reference>
<sequence>PVHFESKLMKGGEGEASFTLFGEEWELIKATGETLETAKAGVAAYSQDPSGDWTNLDGWVCRSKSTTETGTPVSHLPIGLQDGLVMVWPGTCKPEAKLPTTFKPPEGYTVHAELIIEDVPVEHGLLMENLLDLAHAPFTHTGTFAKGWGVPNFVEFVTSKMRKPGDGWHDMATGLKGLGSQQGSWNPYPIDMKFVTPCMVDSHIGMSQAGAAGGGAQFEEGVQCVECANHLHQLHVCCPSKPGRTRLLYRMSLDFAGWAKYVPGIELVWTEMANQVLGEDLRLVTGQQDRMARGGRVWAHPVAYDKLGLVYRRWRNMVVDGESCEIDTA</sequence>
<dbReference type="GO" id="GO:0010277">
    <property type="term" value="F:chlorophyllide a oxygenase activity"/>
    <property type="evidence" value="ECO:0007669"/>
    <property type="project" value="InterPro"/>
</dbReference>
<name>C4TGB8_MANSQ</name>
<dbReference type="Gene3D" id="3.90.380.10">
    <property type="entry name" value="Naphthalene 1,2-dioxygenase Alpha Subunit, Chain A, domain 1"/>
    <property type="match status" value="1"/>
</dbReference>
<evidence type="ECO:0000259" key="2">
    <source>
        <dbReference type="Pfam" id="PF08417"/>
    </source>
</evidence>
<feature type="domain" description="Pheophorbide a oxygenase" evidence="2">
    <location>
        <begin position="194"/>
        <end position="298"/>
    </location>
</feature>
<dbReference type="SUPFAM" id="SSF55961">
    <property type="entry name" value="Bet v1-like"/>
    <property type="match status" value="1"/>
</dbReference>
<organism evidence="3">
    <name type="scientific">Mantoniella squamata</name>
    <name type="common">Unicellular alga</name>
    <dbReference type="NCBI Taxonomy" id="13608"/>
    <lineage>
        <taxon>Eukaryota</taxon>
        <taxon>Viridiplantae</taxon>
        <taxon>Chlorophyta</taxon>
        <taxon>Mamiellophyceae</taxon>
        <taxon>Mamiellales</taxon>
        <taxon>Mamiellaceae</taxon>
        <taxon>Mantoniella</taxon>
    </lineage>
</organism>
<dbReference type="AlphaFoldDB" id="C4TGB8"/>
<dbReference type="EMBL" id="AB453276">
    <property type="protein sequence ID" value="BAH66648.1"/>
    <property type="molecule type" value="mRNA"/>
</dbReference>
<dbReference type="InterPro" id="IPR013626">
    <property type="entry name" value="PaO"/>
</dbReference>
<evidence type="ECO:0000256" key="1">
    <source>
        <dbReference type="ARBA" id="ARBA00022946"/>
    </source>
</evidence>
<accession>C4TGB8</accession>
<gene>
    <name evidence="3" type="primary">CAOm1</name>
</gene>
<protein>
    <submittedName>
        <fullName evidence="3">Chlorophyllide a oxygenase</fullName>
    </submittedName>
</protein>
<evidence type="ECO:0000313" key="3">
    <source>
        <dbReference type="EMBL" id="BAH66648.1"/>
    </source>
</evidence>
<dbReference type="GO" id="GO:0005737">
    <property type="term" value="C:cytoplasm"/>
    <property type="evidence" value="ECO:0007669"/>
    <property type="project" value="TreeGrafter"/>
</dbReference>